<dbReference type="GO" id="GO:0005524">
    <property type="term" value="F:ATP binding"/>
    <property type="evidence" value="ECO:0007669"/>
    <property type="project" value="UniProtKB-UniRule"/>
</dbReference>
<keyword evidence="1 3" id="KW-0547">Nucleotide-binding</keyword>
<proteinExistence type="inferred from homology"/>
<evidence type="ECO:0000313" key="6">
    <source>
        <dbReference type="EMBL" id="RHY24052.1"/>
    </source>
</evidence>
<dbReference type="AlphaFoldDB" id="A0A397BQX8"/>
<dbReference type="InterPro" id="IPR001752">
    <property type="entry name" value="Kinesin_motor_dom"/>
</dbReference>
<dbReference type="InterPro" id="IPR027640">
    <property type="entry name" value="Kinesin-like_fam"/>
</dbReference>
<feature type="compositionally biased region" description="Low complexity" evidence="4">
    <location>
        <begin position="199"/>
        <end position="208"/>
    </location>
</feature>
<dbReference type="GO" id="GO:0008017">
    <property type="term" value="F:microtubule binding"/>
    <property type="evidence" value="ECO:0007669"/>
    <property type="project" value="InterPro"/>
</dbReference>
<protein>
    <recommendedName>
        <fullName evidence="5">Kinesin motor domain-containing protein</fullName>
    </recommendedName>
</protein>
<dbReference type="PANTHER" id="PTHR47972:SF28">
    <property type="entry name" value="KINESIN-LIKE PROTEIN KLP-3"/>
    <property type="match status" value="1"/>
</dbReference>
<dbReference type="GO" id="GO:0015630">
    <property type="term" value="C:microtubule cytoskeleton"/>
    <property type="evidence" value="ECO:0007669"/>
    <property type="project" value="TreeGrafter"/>
</dbReference>
<organism evidence="6 7">
    <name type="scientific">Aphanomyces astaci</name>
    <name type="common">Crayfish plague agent</name>
    <dbReference type="NCBI Taxonomy" id="112090"/>
    <lineage>
        <taxon>Eukaryota</taxon>
        <taxon>Sar</taxon>
        <taxon>Stramenopiles</taxon>
        <taxon>Oomycota</taxon>
        <taxon>Saprolegniomycetes</taxon>
        <taxon>Saprolegniales</taxon>
        <taxon>Verrucalvaceae</taxon>
        <taxon>Aphanomyces</taxon>
    </lineage>
</organism>
<dbReference type="Proteomes" id="UP000265427">
    <property type="component" value="Unassembled WGS sequence"/>
</dbReference>
<feature type="binding site" evidence="3">
    <location>
        <begin position="12"/>
        <end position="19"/>
    </location>
    <ligand>
        <name>ATP</name>
        <dbReference type="ChEBI" id="CHEBI:30616"/>
    </ligand>
</feature>
<gene>
    <name evidence="6" type="ORF">DYB36_014142</name>
</gene>
<evidence type="ECO:0000256" key="2">
    <source>
        <dbReference type="ARBA" id="ARBA00022840"/>
    </source>
</evidence>
<evidence type="ECO:0000256" key="1">
    <source>
        <dbReference type="ARBA" id="ARBA00022741"/>
    </source>
</evidence>
<dbReference type="InterPro" id="IPR036961">
    <property type="entry name" value="Kinesin_motor_dom_sf"/>
</dbReference>
<name>A0A397BQX8_APHAT</name>
<dbReference type="PRINTS" id="PR00380">
    <property type="entry name" value="KINESINHEAVY"/>
</dbReference>
<dbReference type="VEuPathDB" id="FungiDB:H257_17552"/>
<evidence type="ECO:0000256" key="4">
    <source>
        <dbReference type="SAM" id="MobiDB-lite"/>
    </source>
</evidence>
<dbReference type="SUPFAM" id="SSF52540">
    <property type="entry name" value="P-loop containing nucleoside triphosphate hydrolases"/>
    <property type="match status" value="1"/>
</dbReference>
<comment type="caution">
    <text evidence="6">The sequence shown here is derived from an EMBL/GenBank/DDBJ whole genome shotgun (WGS) entry which is preliminary data.</text>
</comment>
<dbReference type="InterPro" id="IPR027417">
    <property type="entry name" value="P-loop_NTPase"/>
</dbReference>
<dbReference type="PANTHER" id="PTHR47972">
    <property type="entry name" value="KINESIN-LIKE PROTEIN KLP-3"/>
    <property type="match status" value="1"/>
</dbReference>
<dbReference type="EMBL" id="QUSZ01001959">
    <property type="protein sequence ID" value="RHY24052.1"/>
    <property type="molecule type" value="Genomic_DNA"/>
</dbReference>
<feature type="domain" description="Kinesin motor" evidence="5">
    <location>
        <begin position="1"/>
        <end position="163"/>
    </location>
</feature>
<keyword evidence="2 3" id="KW-0067">ATP-binding</keyword>
<evidence type="ECO:0000313" key="7">
    <source>
        <dbReference type="Proteomes" id="UP000265427"/>
    </source>
</evidence>
<keyword evidence="3" id="KW-0505">Motor protein</keyword>
<dbReference type="GO" id="GO:0007018">
    <property type="term" value="P:microtubule-based movement"/>
    <property type="evidence" value="ECO:0007669"/>
    <property type="project" value="InterPro"/>
</dbReference>
<evidence type="ECO:0000256" key="3">
    <source>
        <dbReference type="PROSITE-ProRule" id="PRU00283"/>
    </source>
</evidence>
<comment type="similarity">
    <text evidence="3">Belongs to the TRAFAC class myosin-kinesin ATPase superfamily. Kinesin family.</text>
</comment>
<accession>A0A397BQX8</accession>
<dbReference type="PROSITE" id="PS00411">
    <property type="entry name" value="KINESIN_MOTOR_1"/>
    <property type="match status" value="1"/>
</dbReference>
<reference evidence="6 7" key="1">
    <citation type="submission" date="2018-08" db="EMBL/GenBank/DDBJ databases">
        <title>Aphanomyces genome sequencing and annotation.</title>
        <authorList>
            <person name="Minardi D."/>
            <person name="Oidtmann B."/>
            <person name="Van Der Giezen M."/>
            <person name="Studholme D.J."/>
        </authorList>
    </citation>
    <scope>NUCLEOTIDE SEQUENCE [LARGE SCALE GENOMIC DNA]</scope>
    <source>
        <strain evidence="6 7">Kv</strain>
    </source>
</reference>
<dbReference type="PROSITE" id="PS50067">
    <property type="entry name" value="KINESIN_MOTOR_2"/>
    <property type="match status" value="1"/>
</dbReference>
<dbReference type="InterPro" id="IPR019821">
    <property type="entry name" value="Kinesin_motor_CS"/>
</dbReference>
<feature type="region of interest" description="Disordered" evidence="4">
    <location>
        <begin position="191"/>
        <end position="245"/>
    </location>
</feature>
<dbReference type="Gene3D" id="3.40.850.10">
    <property type="entry name" value="Kinesin motor domain"/>
    <property type="match status" value="1"/>
</dbReference>
<dbReference type="SMART" id="SM00129">
    <property type="entry name" value="KISc"/>
    <property type="match status" value="1"/>
</dbReference>
<evidence type="ECO:0000259" key="5">
    <source>
        <dbReference type="PROSITE" id="PS50067"/>
    </source>
</evidence>
<dbReference type="Pfam" id="PF00225">
    <property type="entry name" value="Kinesin"/>
    <property type="match status" value="1"/>
</dbReference>
<dbReference type="GO" id="GO:0003777">
    <property type="term" value="F:microtubule motor activity"/>
    <property type="evidence" value="ECO:0007669"/>
    <property type="project" value="InterPro"/>
</dbReference>
<sequence length="245" mass="26448">MDICSVCIFAYGQTGSGKTHTMEGPSDDRGVNFRAMAELFRVRDERMLCGNFDCDMKLSILEVYNDGSTCSGDRKALEVRMSKQGAFVDNLMEVEVHSTADVADLMALGHSHRSVGAHDVNEHSSRSHLVLSITITTSQKSDPSKKTTSKLHLIDLAGSERISTFPVQWNASESLCSLNFAQRCRNVALGQLKSPPPSTSTTLPPSASVPKPATKAPKQSGALSATDKVRVTCSTGPKSPRKDMT</sequence>